<proteinExistence type="inferred from homology"/>
<keyword evidence="5" id="KW-1185">Reference proteome</keyword>
<dbReference type="GO" id="GO:0003968">
    <property type="term" value="F:RNA-directed RNA polymerase activity"/>
    <property type="evidence" value="ECO:0007669"/>
    <property type="project" value="UniProtKB-KW"/>
</dbReference>
<dbReference type="EMBL" id="CAMXCT010004537">
    <property type="protein sequence ID" value="CAI4009473.1"/>
    <property type="molecule type" value="Genomic_DNA"/>
</dbReference>
<organism evidence="3">
    <name type="scientific">Cladocopium goreaui</name>
    <dbReference type="NCBI Taxonomy" id="2562237"/>
    <lineage>
        <taxon>Eukaryota</taxon>
        <taxon>Sar</taxon>
        <taxon>Alveolata</taxon>
        <taxon>Dinophyceae</taxon>
        <taxon>Suessiales</taxon>
        <taxon>Symbiodiniaceae</taxon>
        <taxon>Cladocopium</taxon>
    </lineage>
</organism>
<keyword evidence="1" id="KW-0694">RNA-binding</keyword>
<name>A0A9P1DG47_9DINO</name>
<reference evidence="4 5" key="2">
    <citation type="submission" date="2024-05" db="EMBL/GenBank/DDBJ databases">
        <authorList>
            <person name="Chen Y."/>
            <person name="Shah S."/>
            <person name="Dougan E. K."/>
            <person name="Thang M."/>
            <person name="Chan C."/>
        </authorList>
    </citation>
    <scope>NUCLEOTIDE SEQUENCE [LARGE SCALE GENOMIC DNA]</scope>
</reference>
<keyword evidence="1 4" id="KW-0696">RNA-directed RNA polymerase</keyword>
<dbReference type="Pfam" id="PF05183">
    <property type="entry name" value="RdRP"/>
    <property type="match status" value="1"/>
</dbReference>
<evidence type="ECO:0000259" key="2">
    <source>
        <dbReference type="Pfam" id="PF05183"/>
    </source>
</evidence>
<dbReference type="OrthoDB" id="420931at2759"/>
<keyword evidence="1" id="KW-0548">Nucleotidyltransferase</keyword>
<keyword evidence="1" id="KW-0808">Transferase</keyword>
<dbReference type="Proteomes" id="UP001152797">
    <property type="component" value="Unassembled WGS sequence"/>
</dbReference>
<sequence>MHILYRQTCLSLSNRGQSCLPQDNQERALLPGHFAVVVAALDPSRLSRELEVTLYTVDWGMRGEKPATLVRWSESVHFPRRLEAVSGREDGSIIYSSKPLACSISAAVLENAGSLQTAYARFPLLCTPSRTLQLPVEAEVRVVDDTFNAKGDNVTDGQASIGYALAEALGILHKALVDQQPETGRVCYPVCQFRCLLADEDSKWQLLLRKSTAKLRYVAGVDGAEEHLGLDIVQDSADGFAPLRWVPQLHAACQLRTMLCASPEDREKASSLLKNFLTEGRKAFIEQNARTAWGLPRHRARPPTVQQVVRDPRERAGAAAAAGQVDPLAADRTSQHCVDVRYVEVLEEGAVATSMECLLHTHIDAEPWRIDRGTKSSYLAGRRRYNGGCTAYAKRPQAPICGPSGTGFAVADPWGTLKANQCHIVVNGECWVGQFAVWRFPVMQPSDIQVWEACPLPEHAWFVPDNGCICTTVGSGCVSLGGGDYDGDLLMFTSNPILLEFLSCTPSGTEVHQFNAARAQVEGLVEKSSPTKLRSIMQYREHCLHVPTPQIRGLLTALAERAQQQVFDASDPERDAALINCVRLAVAAEKAYDAPKKVDAKSIIQLGRRLLKDAGLTIQSPRSTQQIREAFKLKRVYKEPHKALHTLRPLIPLGKAWLPLNRVTLSGAAGHAIRDRMFHPKCMNGLADPLEHMALDEVAGVLFHRLASVPNLRSSVQNGNLDALIHGAQNLHRSKPKEINAVETIETTNLY</sequence>
<dbReference type="EMBL" id="CAMXCT020004537">
    <property type="protein sequence ID" value="CAL1162848.1"/>
    <property type="molecule type" value="Genomic_DNA"/>
</dbReference>
<dbReference type="InterPro" id="IPR057596">
    <property type="entry name" value="RDRP_core"/>
</dbReference>
<dbReference type="EMBL" id="CAMXCT030004537">
    <property type="protein sequence ID" value="CAL4796785.1"/>
    <property type="molecule type" value="Genomic_DNA"/>
</dbReference>
<evidence type="ECO:0000256" key="1">
    <source>
        <dbReference type="RuleBase" id="RU363098"/>
    </source>
</evidence>
<feature type="domain" description="RDRP core" evidence="2">
    <location>
        <begin position="406"/>
        <end position="597"/>
    </location>
</feature>
<evidence type="ECO:0000313" key="5">
    <source>
        <dbReference type="Proteomes" id="UP001152797"/>
    </source>
</evidence>
<evidence type="ECO:0000313" key="3">
    <source>
        <dbReference type="EMBL" id="CAI4009473.1"/>
    </source>
</evidence>
<comment type="catalytic activity">
    <reaction evidence="1">
        <text>RNA(n) + a ribonucleoside 5'-triphosphate = RNA(n+1) + diphosphate</text>
        <dbReference type="Rhea" id="RHEA:21248"/>
        <dbReference type="Rhea" id="RHEA-COMP:14527"/>
        <dbReference type="Rhea" id="RHEA-COMP:17342"/>
        <dbReference type="ChEBI" id="CHEBI:33019"/>
        <dbReference type="ChEBI" id="CHEBI:61557"/>
        <dbReference type="ChEBI" id="CHEBI:140395"/>
        <dbReference type="EC" id="2.7.7.48"/>
    </reaction>
</comment>
<gene>
    <name evidence="3" type="ORF">C1SCF055_LOCUS34829</name>
</gene>
<evidence type="ECO:0000313" key="4">
    <source>
        <dbReference type="EMBL" id="CAL4796785.1"/>
    </source>
</evidence>
<comment type="caution">
    <text evidence="3">The sequence shown here is derived from an EMBL/GenBank/DDBJ whole genome shotgun (WGS) entry which is preliminary data.</text>
</comment>
<dbReference type="EC" id="2.7.7.48" evidence="1"/>
<reference evidence="3" key="1">
    <citation type="submission" date="2022-10" db="EMBL/GenBank/DDBJ databases">
        <authorList>
            <person name="Chen Y."/>
            <person name="Dougan E. K."/>
            <person name="Chan C."/>
            <person name="Rhodes N."/>
            <person name="Thang M."/>
        </authorList>
    </citation>
    <scope>NUCLEOTIDE SEQUENCE</scope>
</reference>
<dbReference type="GO" id="GO:0003723">
    <property type="term" value="F:RNA binding"/>
    <property type="evidence" value="ECO:0007669"/>
    <property type="project" value="UniProtKB-KW"/>
</dbReference>
<comment type="similarity">
    <text evidence="1">Belongs to the RdRP family.</text>
</comment>
<protein>
    <recommendedName>
        <fullName evidence="1">RNA-dependent RNA polymerase</fullName>
        <ecNumber evidence="1">2.7.7.48</ecNumber>
    </recommendedName>
</protein>
<accession>A0A9P1DG47</accession>
<dbReference type="AlphaFoldDB" id="A0A9P1DG47"/>